<keyword evidence="3" id="KW-1185">Reference proteome</keyword>
<name>A0ABQ7GQ98_DUNSA</name>
<proteinExistence type="predicted"/>
<feature type="region of interest" description="Disordered" evidence="1">
    <location>
        <begin position="120"/>
        <end position="154"/>
    </location>
</feature>
<dbReference type="PANTHER" id="PTHR10476">
    <property type="entry name" value="CHARGED MULTIVESICULAR BODY PROTEIN"/>
    <property type="match status" value="1"/>
</dbReference>
<dbReference type="EMBL" id="MU069643">
    <property type="protein sequence ID" value="KAF5836782.1"/>
    <property type="molecule type" value="Genomic_DNA"/>
</dbReference>
<evidence type="ECO:0000313" key="3">
    <source>
        <dbReference type="Proteomes" id="UP000815325"/>
    </source>
</evidence>
<dbReference type="Proteomes" id="UP000815325">
    <property type="component" value="Unassembled WGS sequence"/>
</dbReference>
<dbReference type="Pfam" id="PF03357">
    <property type="entry name" value="Snf7"/>
    <property type="match status" value="1"/>
</dbReference>
<sequence length="154" mass="16749">VLAKEIVRSNKAITRLTTNKAHMMSISNSLTEQLAMVRVAGALKKSTGVMTSMSKVIKLPEMQKTMMEMSKEMEKAGLIDEMVGDAVDGAVDGEDIEEEMDEQINQVLDEIAGDTLAALPNARRNKAAQQAEAPSQEEDEADADLQARLEAIKT</sequence>
<protein>
    <submittedName>
        <fullName evidence="2">Snf7 family</fullName>
    </submittedName>
</protein>
<organism evidence="2 3">
    <name type="scientific">Dunaliella salina</name>
    <name type="common">Green alga</name>
    <name type="synonym">Protococcus salinus</name>
    <dbReference type="NCBI Taxonomy" id="3046"/>
    <lineage>
        <taxon>Eukaryota</taxon>
        <taxon>Viridiplantae</taxon>
        <taxon>Chlorophyta</taxon>
        <taxon>core chlorophytes</taxon>
        <taxon>Chlorophyceae</taxon>
        <taxon>CS clade</taxon>
        <taxon>Chlamydomonadales</taxon>
        <taxon>Dunaliellaceae</taxon>
        <taxon>Dunaliella</taxon>
    </lineage>
</organism>
<dbReference type="InterPro" id="IPR005024">
    <property type="entry name" value="Snf7_fam"/>
</dbReference>
<evidence type="ECO:0000313" key="2">
    <source>
        <dbReference type="EMBL" id="KAF5836782.1"/>
    </source>
</evidence>
<comment type="caution">
    <text evidence="2">The sequence shown here is derived from an EMBL/GenBank/DDBJ whole genome shotgun (WGS) entry which is preliminary data.</text>
</comment>
<evidence type="ECO:0000256" key="1">
    <source>
        <dbReference type="SAM" id="MobiDB-lite"/>
    </source>
</evidence>
<gene>
    <name evidence="2" type="ORF">DUNSADRAFT_5409</name>
</gene>
<reference evidence="2" key="1">
    <citation type="submission" date="2017-08" db="EMBL/GenBank/DDBJ databases">
        <authorList>
            <person name="Polle J.E."/>
            <person name="Barry K."/>
            <person name="Cushman J."/>
            <person name="Schmutz J."/>
            <person name="Tran D."/>
            <person name="Hathwaick L.T."/>
            <person name="Yim W.C."/>
            <person name="Jenkins J."/>
            <person name="Mckie-Krisberg Z.M."/>
            <person name="Prochnik S."/>
            <person name="Lindquist E."/>
            <person name="Dockter R.B."/>
            <person name="Adam C."/>
            <person name="Molina H."/>
            <person name="Bunkerborg J."/>
            <person name="Jin E."/>
            <person name="Buchheim M."/>
            <person name="Magnuson J."/>
        </authorList>
    </citation>
    <scope>NUCLEOTIDE SEQUENCE</scope>
    <source>
        <strain evidence="2">CCAP 19/18</strain>
    </source>
</reference>
<accession>A0ABQ7GQ98</accession>
<feature type="compositionally biased region" description="Basic and acidic residues" evidence="1">
    <location>
        <begin position="145"/>
        <end position="154"/>
    </location>
</feature>
<feature type="non-terminal residue" evidence="2">
    <location>
        <position position="1"/>
    </location>
</feature>
<dbReference type="Gene3D" id="6.10.140.1230">
    <property type="match status" value="1"/>
</dbReference>